<keyword evidence="9" id="KW-0472">Membrane</keyword>
<proteinExistence type="inferred from homology"/>
<comment type="similarity">
    <text evidence="2 10">Belongs to the TonB family.</text>
</comment>
<feature type="compositionally biased region" description="Acidic residues" evidence="11">
    <location>
        <begin position="92"/>
        <end position="111"/>
    </location>
</feature>
<dbReference type="PRINTS" id="PR01374">
    <property type="entry name" value="TONBPROTEIN"/>
</dbReference>
<evidence type="ECO:0000256" key="5">
    <source>
        <dbReference type="ARBA" id="ARBA00022519"/>
    </source>
</evidence>
<dbReference type="Proteomes" id="UP001449225">
    <property type="component" value="Unassembled WGS sequence"/>
</dbReference>
<protein>
    <recommendedName>
        <fullName evidence="10">Protein TonB</fullName>
    </recommendedName>
</protein>
<dbReference type="InterPro" id="IPR003538">
    <property type="entry name" value="TonB"/>
</dbReference>
<evidence type="ECO:0000256" key="2">
    <source>
        <dbReference type="ARBA" id="ARBA00006555"/>
    </source>
</evidence>
<dbReference type="PROSITE" id="PS52015">
    <property type="entry name" value="TONB_CTD"/>
    <property type="match status" value="1"/>
</dbReference>
<keyword evidence="5 10" id="KW-0997">Cell inner membrane</keyword>
<evidence type="ECO:0000313" key="14">
    <source>
        <dbReference type="Proteomes" id="UP001449225"/>
    </source>
</evidence>
<evidence type="ECO:0000256" key="3">
    <source>
        <dbReference type="ARBA" id="ARBA00022448"/>
    </source>
</evidence>
<keyword evidence="6" id="KW-0812">Transmembrane</keyword>
<comment type="caution">
    <text evidence="13">The sequence shown here is derived from an EMBL/GenBank/DDBJ whole genome shotgun (WGS) entry which is preliminary data.</text>
</comment>
<feature type="compositionally biased region" description="Basic and acidic residues" evidence="11">
    <location>
        <begin position="71"/>
        <end position="90"/>
    </location>
</feature>
<evidence type="ECO:0000256" key="11">
    <source>
        <dbReference type="SAM" id="MobiDB-lite"/>
    </source>
</evidence>
<dbReference type="PANTHER" id="PTHR33446">
    <property type="entry name" value="PROTEIN TONB-RELATED"/>
    <property type="match status" value="1"/>
</dbReference>
<dbReference type="Pfam" id="PF03544">
    <property type="entry name" value="TonB_C"/>
    <property type="match status" value="1"/>
</dbReference>
<gene>
    <name evidence="13" type="ORF">WNY58_01360</name>
</gene>
<sequence>MMAKKQVLLCLIVAVFLHIALITPWVLGEESEGAIAEGQDGLLVSVGIAGSFTETAEVRDEIVESSVAEAKNTDKAEIEKDQEREERVEPEPVVETEPEELVETVQEDTIEPEPIPTPKPKPKKEPKKKLKKQPEKSTTTTKTPQPQSESVKDLKAEEADNSATSTPVATKATGVGTRVETGGDPAARQSYLSKVLVRIARVKRYPRSARKDGATGTVVVNFVIQKNGRVKSSRIVTSSGDSRLDEEATAMLLRASPFPSIPAELGEGPLDLTLPIEFSLNPTRKLF</sequence>
<dbReference type="EMBL" id="JBBMRA010000001">
    <property type="protein sequence ID" value="MEM5535027.1"/>
    <property type="molecule type" value="Genomic_DNA"/>
</dbReference>
<dbReference type="SUPFAM" id="SSF74653">
    <property type="entry name" value="TolA/TonB C-terminal domain"/>
    <property type="match status" value="1"/>
</dbReference>
<accession>A0ABU9TMT6</accession>
<evidence type="ECO:0000259" key="12">
    <source>
        <dbReference type="PROSITE" id="PS52015"/>
    </source>
</evidence>
<evidence type="ECO:0000256" key="9">
    <source>
        <dbReference type="ARBA" id="ARBA00023136"/>
    </source>
</evidence>
<keyword evidence="3 10" id="KW-0813">Transport</keyword>
<evidence type="ECO:0000313" key="13">
    <source>
        <dbReference type="EMBL" id="MEM5535027.1"/>
    </source>
</evidence>
<keyword evidence="7 10" id="KW-0653">Protein transport</keyword>
<dbReference type="RefSeq" id="WP_342853471.1">
    <property type="nucleotide sequence ID" value="NZ_JBBMRA010000001.1"/>
</dbReference>
<evidence type="ECO:0000256" key="1">
    <source>
        <dbReference type="ARBA" id="ARBA00004383"/>
    </source>
</evidence>
<organism evidence="13 14">
    <name type="scientific">Neptuniibacter pectenicola</name>
    <dbReference type="NCBI Taxonomy" id="1806669"/>
    <lineage>
        <taxon>Bacteria</taxon>
        <taxon>Pseudomonadati</taxon>
        <taxon>Pseudomonadota</taxon>
        <taxon>Gammaproteobacteria</taxon>
        <taxon>Oceanospirillales</taxon>
        <taxon>Oceanospirillaceae</taxon>
        <taxon>Neptuniibacter</taxon>
    </lineage>
</organism>
<evidence type="ECO:0000256" key="8">
    <source>
        <dbReference type="ARBA" id="ARBA00022989"/>
    </source>
</evidence>
<dbReference type="Gene3D" id="3.30.1150.10">
    <property type="match status" value="1"/>
</dbReference>
<keyword evidence="4 10" id="KW-1003">Cell membrane</keyword>
<evidence type="ECO:0000256" key="4">
    <source>
        <dbReference type="ARBA" id="ARBA00022475"/>
    </source>
</evidence>
<dbReference type="InterPro" id="IPR037682">
    <property type="entry name" value="TonB_C"/>
</dbReference>
<feature type="compositionally biased region" description="Basic residues" evidence="11">
    <location>
        <begin position="120"/>
        <end position="131"/>
    </location>
</feature>
<name>A0ABU9TMT6_9GAMM</name>
<keyword evidence="8" id="KW-1133">Transmembrane helix</keyword>
<evidence type="ECO:0000256" key="10">
    <source>
        <dbReference type="RuleBase" id="RU362123"/>
    </source>
</evidence>
<feature type="region of interest" description="Disordered" evidence="11">
    <location>
        <begin position="67"/>
        <end position="185"/>
    </location>
</feature>
<evidence type="ECO:0000256" key="6">
    <source>
        <dbReference type="ARBA" id="ARBA00022692"/>
    </source>
</evidence>
<evidence type="ECO:0000256" key="7">
    <source>
        <dbReference type="ARBA" id="ARBA00022927"/>
    </source>
</evidence>
<comment type="subcellular location">
    <subcellularLocation>
        <location evidence="1 10">Cell inner membrane</location>
        <topology evidence="1 10">Single-pass membrane protein</topology>
        <orientation evidence="1 10">Periplasmic side</orientation>
    </subcellularLocation>
</comment>
<dbReference type="NCBIfam" id="TIGR01352">
    <property type="entry name" value="tonB_Cterm"/>
    <property type="match status" value="1"/>
</dbReference>
<keyword evidence="10" id="KW-0735">Signal-anchor</keyword>
<dbReference type="PANTHER" id="PTHR33446:SF2">
    <property type="entry name" value="PROTEIN TONB"/>
    <property type="match status" value="1"/>
</dbReference>
<feature type="compositionally biased region" description="Low complexity" evidence="11">
    <location>
        <begin position="136"/>
        <end position="149"/>
    </location>
</feature>
<feature type="domain" description="TonB C-terminal" evidence="12">
    <location>
        <begin position="190"/>
        <end position="287"/>
    </location>
</feature>
<keyword evidence="14" id="KW-1185">Reference proteome</keyword>
<dbReference type="InterPro" id="IPR051045">
    <property type="entry name" value="TonB-dependent_transducer"/>
</dbReference>
<dbReference type="InterPro" id="IPR006260">
    <property type="entry name" value="TonB/TolA_C"/>
</dbReference>
<comment type="function">
    <text evidence="10">Interacts with outer membrane receptor proteins that carry out high-affinity binding and energy dependent uptake into the periplasmic space of specific substrates. It could act to transduce energy from the cytoplasmic membrane to specific energy-requiring processes in the outer membrane, resulting in the release into the periplasm of ligands bound by these outer membrane proteins.</text>
</comment>
<reference evidence="13 14" key="1">
    <citation type="submission" date="2024-03" db="EMBL/GenBank/DDBJ databases">
        <title>Community enrichment and isolation of bacterial strains for fucoidan degradation.</title>
        <authorList>
            <person name="Sichert A."/>
        </authorList>
    </citation>
    <scope>NUCLEOTIDE SEQUENCE [LARGE SCALE GENOMIC DNA]</scope>
    <source>
        <strain evidence="13 14">AS76</strain>
    </source>
</reference>